<dbReference type="EMBL" id="BMCJ01000006">
    <property type="protein sequence ID" value="GGC97870.1"/>
    <property type="molecule type" value="Genomic_DNA"/>
</dbReference>
<keyword evidence="2" id="KW-1185">Reference proteome</keyword>
<name>A0ABQ1PIQ4_9BACI</name>
<proteinExistence type="predicted"/>
<comment type="caution">
    <text evidence="1">The sequence shown here is derived from an EMBL/GenBank/DDBJ whole genome shotgun (WGS) entry which is preliminary data.</text>
</comment>
<dbReference type="Proteomes" id="UP000619534">
    <property type="component" value="Unassembled WGS sequence"/>
</dbReference>
<protein>
    <submittedName>
        <fullName evidence="1">Uncharacterized protein</fullName>
    </submittedName>
</protein>
<evidence type="ECO:0000313" key="2">
    <source>
        <dbReference type="Proteomes" id="UP000619534"/>
    </source>
</evidence>
<gene>
    <name evidence="1" type="ORF">GCM10007216_30820</name>
</gene>
<reference evidence="2" key="1">
    <citation type="journal article" date="2019" name="Int. J. Syst. Evol. Microbiol.">
        <title>The Global Catalogue of Microorganisms (GCM) 10K type strain sequencing project: providing services to taxonomists for standard genome sequencing and annotation.</title>
        <authorList>
            <consortium name="The Broad Institute Genomics Platform"/>
            <consortium name="The Broad Institute Genome Sequencing Center for Infectious Disease"/>
            <person name="Wu L."/>
            <person name="Ma J."/>
        </authorList>
    </citation>
    <scope>NUCLEOTIDE SEQUENCE [LARGE SCALE GENOMIC DNA]</scope>
    <source>
        <strain evidence="2">CCM 7282</strain>
    </source>
</reference>
<accession>A0ABQ1PIQ4</accession>
<organism evidence="1 2">
    <name type="scientific">Thalassobacillus devorans</name>
    <dbReference type="NCBI Taxonomy" id="279813"/>
    <lineage>
        <taxon>Bacteria</taxon>
        <taxon>Bacillati</taxon>
        <taxon>Bacillota</taxon>
        <taxon>Bacilli</taxon>
        <taxon>Bacillales</taxon>
        <taxon>Bacillaceae</taxon>
        <taxon>Thalassobacillus</taxon>
    </lineage>
</organism>
<sequence>MNRDVESGLVFSGAKVHEIKQILPVKQIIDKIIAEYVKAITWWGSRYLKFFPDKKREKSTIVLFSPGIRFITK</sequence>
<evidence type="ECO:0000313" key="1">
    <source>
        <dbReference type="EMBL" id="GGC97870.1"/>
    </source>
</evidence>